<gene>
    <name evidence="1" type="ORF">D5086_019458</name>
</gene>
<keyword evidence="2" id="KW-1185">Reference proteome</keyword>
<protein>
    <submittedName>
        <fullName evidence="1">Uncharacterized protein</fullName>
    </submittedName>
</protein>
<comment type="caution">
    <text evidence="1">The sequence shown here is derived from an EMBL/GenBank/DDBJ whole genome shotgun (WGS) entry which is preliminary data.</text>
</comment>
<proteinExistence type="predicted"/>
<reference evidence="1 2" key="1">
    <citation type="journal article" date="2024" name="Plant Biotechnol. J.">
        <title>Genome and CRISPR/Cas9 system of a widespread forest tree (Populus alba) in the world.</title>
        <authorList>
            <person name="Liu Y.J."/>
            <person name="Jiang P.F."/>
            <person name="Han X.M."/>
            <person name="Li X.Y."/>
            <person name="Wang H.M."/>
            <person name="Wang Y.J."/>
            <person name="Wang X.X."/>
            <person name="Zeng Q.Y."/>
        </authorList>
    </citation>
    <scope>NUCLEOTIDE SEQUENCE [LARGE SCALE GENOMIC DNA]</scope>
    <source>
        <strain evidence="2">cv. PAL-ZL1</strain>
    </source>
</reference>
<evidence type="ECO:0000313" key="1">
    <source>
        <dbReference type="EMBL" id="KAL3577954.1"/>
    </source>
</evidence>
<evidence type="ECO:0000313" key="2">
    <source>
        <dbReference type="Proteomes" id="UP000309997"/>
    </source>
</evidence>
<sequence length="100" mass="11664">MDREPTIAKDKPCNWKWRCRSNRKTKRLTNLNVKRCLQCHVFPAGFNILFEEDSSMFNASDIRCQTPSAAAPPLSAVKTRNYLRLPSQVLNYLFNDMRVE</sequence>
<dbReference type="Proteomes" id="UP000309997">
    <property type="component" value="Unassembled WGS sequence"/>
</dbReference>
<name>A0ACC4BHM3_POPAL</name>
<dbReference type="EMBL" id="RCHU02000010">
    <property type="protein sequence ID" value="KAL3577954.1"/>
    <property type="molecule type" value="Genomic_DNA"/>
</dbReference>
<accession>A0ACC4BHM3</accession>
<organism evidence="1 2">
    <name type="scientific">Populus alba</name>
    <name type="common">White poplar</name>
    <dbReference type="NCBI Taxonomy" id="43335"/>
    <lineage>
        <taxon>Eukaryota</taxon>
        <taxon>Viridiplantae</taxon>
        <taxon>Streptophyta</taxon>
        <taxon>Embryophyta</taxon>
        <taxon>Tracheophyta</taxon>
        <taxon>Spermatophyta</taxon>
        <taxon>Magnoliopsida</taxon>
        <taxon>eudicotyledons</taxon>
        <taxon>Gunneridae</taxon>
        <taxon>Pentapetalae</taxon>
        <taxon>rosids</taxon>
        <taxon>fabids</taxon>
        <taxon>Malpighiales</taxon>
        <taxon>Salicaceae</taxon>
        <taxon>Saliceae</taxon>
        <taxon>Populus</taxon>
    </lineage>
</organism>